<gene>
    <name evidence="1" type="ORF">SAMN04487996_107245</name>
</gene>
<dbReference type="STRING" id="659014.SAMN04487996_107245"/>
<sequence length="75" mass="8521">MATIIDLSKTISYNKSDPWFMRIKVKHKPHSKSTFLIRFLLGLPGKLFPSRFEGWADDKIVGQGVKVMGIDQWGG</sequence>
<accession>A0A1G7GGH4</accession>
<proteinExistence type="predicted"/>
<dbReference type="EMBL" id="FNAN01000007">
    <property type="protein sequence ID" value="SDE87185.1"/>
    <property type="molecule type" value="Genomic_DNA"/>
</dbReference>
<keyword evidence="2" id="KW-1185">Reference proteome</keyword>
<evidence type="ECO:0000313" key="2">
    <source>
        <dbReference type="Proteomes" id="UP000198748"/>
    </source>
</evidence>
<evidence type="ECO:0000313" key="1">
    <source>
        <dbReference type="EMBL" id="SDE87185.1"/>
    </source>
</evidence>
<protein>
    <submittedName>
        <fullName evidence="1">Uncharacterized protein</fullName>
    </submittedName>
</protein>
<organism evidence="1 2">
    <name type="scientific">Dyadobacter soli</name>
    <dbReference type="NCBI Taxonomy" id="659014"/>
    <lineage>
        <taxon>Bacteria</taxon>
        <taxon>Pseudomonadati</taxon>
        <taxon>Bacteroidota</taxon>
        <taxon>Cytophagia</taxon>
        <taxon>Cytophagales</taxon>
        <taxon>Spirosomataceae</taxon>
        <taxon>Dyadobacter</taxon>
    </lineage>
</organism>
<dbReference type="Proteomes" id="UP000198748">
    <property type="component" value="Unassembled WGS sequence"/>
</dbReference>
<dbReference type="AlphaFoldDB" id="A0A1G7GGH4"/>
<reference evidence="2" key="1">
    <citation type="submission" date="2016-10" db="EMBL/GenBank/DDBJ databases">
        <authorList>
            <person name="Varghese N."/>
            <person name="Submissions S."/>
        </authorList>
    </citation>
    <scope>NUCLEOTIDE SEQUENCE [LARGE SCALE GENOMIC DNA]</scope>
    <source>
        <strain evidence="2">DSM 25329</strain>
    </source>
</reference>
<dbReference type="RefSeq" id="WP_176884989.1">
    <property type="nucleotide sequence ID" value="NZ_FNAN01000007.1"/>
</dbReference>
<name>A0A1G7GGH4_9BACT</name>